<dbReference type="STRING" id="1009370.ALO_00835"/>
<proteinExistence type="predicted"/>
<accession>F7NDR0</accession>
<gene>
    <name evidence="1" type="ORF">ALO_00835</name>
</gene>
<dbReference type="Proteomes" id="UP000003240">
    <property type="component" value="Unassembled WGS sequence"/>
</dbReference>
<name>F7NDR0_9FIRM</name>
<dbReference type="EMBL" id="AFGF01000010">
    <property type="protein sequence ID" value="EGO65829.1"/>
    <property type="molecule type" value="Genomic_DNA"/>
</dbReference>
<keyword evidence="2" id="KW-1185">Reference proteome</keyword>
<comment type="caution">
    <text evidence="1">The sequence shown here is derived from an EMBL/GenBank/DDBJ whole genome shotgun (WGS) entry which is preliminary data.</text>
</comment>
<sequence length="52" mass="5813">MAGAWCHETSFLKSWKFLILGFKEFTAPAVESIGMEIAFFICCHQAFPAEIG</sequence>
<dbReference type="AlphaFoldDB" id="F7NDR0"/>
<evidence type="ECO:0000313" key="1">
    <source>
        <dbReference type="EMBL" id="EGO65829.1"/>
    </source>
</evidence>
<organism evidence="1 2">
    <name type="scientific">Acetonema longum DSM 6540</name>
    <dbReference type="NCBI Taxonomy" id="1009370"/>
    <lineage>
        <taxon>Bacteria</taxon>
        <taxon>Bacillati</taxon>
        <taxon>Bacillota</taxon>
        <taxon>Negativicutes</taxon>
        <taxon>Acetonemataceae</taxon>
        <taxon>Acetonema</taxon>
    </lineage>
</organism>
<reference evidence="1 2" key="1">
    <citation type="journal article" date="2011" name="EMBO J.">
        <title>Structural diversity of bacterial flagellar motors.</title>
        <authorList>
            <person name="Chen S."/>
            <person name="Beeby M."/>
            <person name="Murphy G.E."/>
            <person name="Leadbetter J.R."/>
            <person name="Hendrixson D.R."/>
            <person name="Briegel A."/>
            <person name="Li Z."/>
            <person name="Shi J."/>
            <person name="Tocheva E.I."/>
            <person name="Muller A."/>
            <person name="Dobro M.J."/>
            <person name="Jensen G.J."/>
        </authorList>
    </citation>
    <scope>NUCLEOTIDE SEQUENCE [LARGE SCALE GENOMIC DNA]</scope>
    <source>
        <strain evidence="1 2">DSM 6540</strain>
    </source>
</reference>
<protein>
    <submittedName>
        <fullName evidence="1">Uncharacterized protein</fullName>
    </submittedName>
</protein>
<evidence type="ECO:0000313" key="2">
    <source>
        <dbReference type="Proteomes" id="UP000003240"/>
    </source>
</evidence>